<reference evidence="2 3" key="1">
    <citation type="submission" date="2024-01" db="EMBL/GenBank/DDBJ databases">
        <authorList>
            <person name="Allen C."/>
            <person name="Tagirdzhanova G."/>
        </authorList>
    </citation>
    <scope>NUCLEOTIDE SEQUENCE [LARGE SCALE GENOMIC DNA]</scope>
</reference>
<organism evidence="2 3">
    <name type="scientific">Sporothrix curviconia</name>
    <dbReference type="NCBI Taxonomy" id="1260050"/>
    <lineage>
        <taxon>Eukaryota</taxon>
        <taxon>Fungi</taxon>
        <taxon>Dikarya</taxon>
        <taxon>Ascomycota</taxon>
        <taxon>Pezizomycotina</taxon>
        <taxon>Sordariomycetes</taxon>
        <taxon>Sordariomycetidae</taxon>
        <taxon>Ophiostomatales</taxon>
        <taxon>Ophiostomataceae</taxon>
        <taxon>Sporothrix</taxon>
    </lineage>
</organism>
<name>A0ABP0AMV2_9PEZI</name>
<evidence type="ECO:0000256" key="1">
    <source>
        <dbReference type="SAM" id="MobiDB-lite"/>
    </source>
</evidence>
<dbReference type="EMBL" id="CAWUHB010000001">
    <property type="protein sequence ID" value="CAK7208583.1"/>
    <property type="molecule type" value="Genomic_DNA"/>
</dbReference>
<comment type="caution">
    <text evidence="2">The sequence shown here is derived from an EMBL/GenBank/DDBJ whole genome shotgun (WGS) entry which is preliminary data.</text>
</comment>
<accession>A0ABP0AMV2</accession>
<gene>
    <name evidence="2" type="ORF">SCUCBS95973_000151</name>
</gene>
<feature type="compositionally biased region" description="Low complexity" evidence="1">
    <location>
        <begin position="22"/>
        <end position="35"/>
    </location>
</feature>
<dbReference type="Proteomes" id="UP001642405">
    <property type="component" value="Unassembled WGS sequence"/>
</dbReference>
<protein>
    <submittedName>
        <fullName evidence="2">Uncharacterized protein</fullName>
    </submittedName>
</protein>
<feature type="region of interest" description="Disordered" evidence="1">
    <location>
        <begin position="1"/>
        <end position="70"/>
    </location>
</feature>
<proteinExistence type="predicted"/>
<evidence type="ECO:0000313" key="2">
    <source>
        <dbReference type="EMBL" id="CAK7208583.1"/>
    </source>
</evidence>
<feature type="compositionally biased region" description="Basic residues" evidence="1">
    <location>
        <begin position="45"/>
        <end position="54"/>
    </location>
</feature>
<sequence length="214" mass="22951">MSDDSIVEARPETGRGRKGSTVAAAAVAAAAAAAAEKPQPTAPRKLTKRARSPRKWNLFGRSHSQPASVKPALQSTSTVAVTVEAAAVPAEKNKPVAFYAMFDSSEQEDGDMDMMDVEDVLREARVLDSPVVPSSKPRDRRPSIEQTVFGYISSSRHRLSNRLRNSNTALGWSHRISITISTISIIGINNPVIVITASNSIKNGSTKMGNRVLG</sequence>
<evidence type="ECO:0000313" key="3">
    <source>
        <dbReference type="Proteomes" id="UP001642405"/>
    </source>
</evidence>
<keyword evidence="3" id="KW-1185">Reference proteome</keyword>